<feature type="region of interest" description="Disordered" evidence="5">
    <location>
        <begin position="435"/>
        <end position="485"/>
    </location>
</feature>
<dbReference type="AlphaFoldDB" id="A0A9W6F2R7"/>
<evidence type="ECO:0000256" key="2">
    <source>
        <dbReference type="ARBA" id="ARBA00022884"/>
    </source>
</evidence>
<accession>A0A9W6F2R7</accession>
<keyword evidence="10" id="KW-1185">Reference proteome</keyword>
<evidence type="ECO:0008006" key="11">
    <source>
        <dbReference type="Google" id="ProtNLM"/>
    </source>
</evidence>
<name>A0A9W6F2R7_9CHLO</name>
<organism evidence="9 10">
    <name type="scientific">Pleodorina starrii</name>
    <dbReference type="NCBI Taxonomy" id="330485"/>
    <lineage>
        <taxon>Eukaryota</taxon>
        <taxon>Viridiplantae</taxon>
        <taxon>Chlorophyta</taxon>
        <taxon>core chlorophytes</taxon>
        <taxon>Chlorophyceae</taxon>
        <taxon>CS clade</taxon>
        <taxon>Chlamydomonadales</taxon>
        <taxon>Volvocaceae</taxon>
        <taxon>Pleodorina</taxon>
    </lineage>
</organism>
<dbReference type="PROSITE" id="PS50961">
    <property type="entry name" value="HTH_LA"/>
    <property type="match status" value="1"/>
</dbReference>
<dbReference type="SMART" id="SM00715">
    <property type="entry name" value="LA"/>
    <property type="match status" value="1"/>
</dbReference>
<feature type="compositionally biased region" description="Gly residues" evidence="5">
    <location>
        <begin position="439"/>
        <end position="485"/>
    </location>
</feature>
<dbReference type="InterPro" id="IPR000504">
    <property type="entry name" value="RRM_dom"/>
</dbReference>
<sequence>MTALDDTVKAKVQRQVEFYFSDSNLPKDKFLKERMAEDPEGYVKLNVIIAFQRMRDMLQVTSSDPAAVPAEAVATVAEILSNSSTLQLDETKTKIKRKAPLANENEIARAVDGRSIYARPFPVDTSVDAITDFFGGHAPVNCVRMRRHMRSKGFKGSVFVEFASPEDAEKVLAMSLEYEGAPLRMQKKVEFVEGKRAARKNRTRHDGDMSDDSNINQGVPDGVGGVLDGTGVVSSVPPSRSFGAQGRGQGGRFQSGNQGGHQQNKWGTKRKQEEELEYDEGDLGDAPAAKRPKTDAAEKATPAEGQQEEVVEGGDEEMGEGEEGAEGEAAEPSFTPGCLVGFTLESELPELTGPRVISDVFGGRDKVKYVELLETRNGGYLRFATPDLATAALADFESRAEDARTIAGIKGTMRKVEGEEEASYHKRAAAAAAAKEARGGGGRGGGRGFRGGRGGRGGRGRGGFRGGRGGRGGFRGGRGGRGGRY</sequence>
<dbReference type="GO" id="GO:0003723">
    <property type="term" value="F:RNA binding"/>
    <property type="evidence" value="ECO:0007669"/>
    <property type="project" value="UniProtKB-UniRule"/>
</dbReference>
<proteinExistence type="predicted"/>
<protein>
    <recommendedName>
        <fullName evidence="11">Lupus La protein</fullName>
    </recommendedName>
</protein>
<keyword evidence="2 4" id="KW-0694">RNA-binding</keyword>
<dbReference type="InterPro" id="IPR036390">
    <property type="entry name" value="WH_DNA-bd_sf"/>
</dbReference>
<evidence type="ECO:0000313" key="9">
    <source>
        <dbReference type="EMBL" id="GLC54282.1"/>
    </source>
</evidence>
<dbReference type="Gene3D" id="1.10.10.10">
    <property type="entry name" value="Winged helix-like DNA-binding domain superfamily/Winged helix DNA-binding domain"/>
    <property type="match status" value="1"/>
</dbReference>
<dbReference type="SMART" id="SM00360">
    <property type="entry name" value="RRM"/>
    <property type="match status" value="1"/>
</dbReference>
<reference evidence="9 10" key="1">
    <citation type="journal article" date="2023" name="Commun. Biol.">
        <title>Reorganization of the ancestral sex-determining regions during the evolution of trioecy in Pleodorina starrii.</title>
        <authorList>
            <person name="Takahashi K."/>
            <person name="Suzuki S."/>
            <person name="Kawai-Toyooka H."/>
            <person name="Yamamoto K."/>
            <person name="Hamaji T."/>
            <person name="Ootsuki R."/>
            <person name="Yamaguchi H."/>
            <person name="Kawachi M."/>
            <person name="Higashiyama T."/>
            <person name="Nozaki H."/>
        </authorList>
    </citation>
    <scope>NUCLEOTIDE SEQUENCE [LARGE SCALE GENOMIC DNA]</scope>
    <source>
        <strain evidence="9 10">NIES-4479</strain>
    </source>
</reference>
<feature type="compositionally biased region" description="Low complexity" evidence="5">
    <location>
        <begin position="229"/>
        <end position="244"/>
    </location>
</feature>
<dbReference type="GO" id="GO:1990904">
    <property type="term" value="C:ribonucleoprotein complex"/>
    <property type="evidence" value="ECO:0007669"/>
    <property type="project" value="UniProtKB-UniRule"/>
</dbReference>
<dbReference type="EMBL" id="BRXU01000009">
    <property type="protein sequence ID" value="GLC54282.1"/>
    <property type="molecule type" value="Genomic_DNA"/>
</dbReference>
<dbReference type="PANTHER" id="PTHR22792">
    <property type="entry name" value="LUPUS LA PROTEIN-RELATED"/>
    <property type="match status" value="1"/>
</dbReference>
<dbReference type="InterPro" id="IPR035979">
    <property type="entry name" value="RBD_domain_sf"/>
</dbReference>
<dbReference type="InterPro" id="IPR002344">
    <property type="entry name" value="Lupus_La"/>
</dbReference>
<dbReference type="InterPro" id="IPR006630">
    <property type="entry name" value="La_HTH"/>
</dbReference>
<feature type="domain" description="RRM" evidence="6">
    <location>
        <begin position="114"/>
        <end position="196"/>
    </location>
</feature>
<dbReference type="GO" id="GO:0006396">
    <property type="term" value="P:RNA processing"/>
    <property type="evidence" value="ECO:0007669"/>
    <property type="project" value="InterPro"/>
</dbReference>
<feature type="compositionally biased region" description="Acidic residues" evidence="5">
    <location>
        <begin position="306"/>
        <end position="329"/>
    </location>
</feature>
<comment type="subcellular location">
    <subcellularLocation>
        <location evidence="1">Nucleus</location>
    </subcellularLocation>
</comment>
<feature type="domain" description="XRRM" evidence="8">
    <location>
        <begin position="333"/>
        <end position="461"/>
    </location>
</feature>
<evidence type="ECO:0000259" key="7">
    <source>
        <dbReference type="PROSITE" id="PS50961"/>
    </source>
</evidence>
<feature type="compositionally biased region" description="Gly residues" evidence="5">
    <location>
        <begin position="245"/>
        <end position="259"/>
    </location>
</feature>
<dbReference type="Gene3D" id="3.30.70.330">
    <property type="match status" value="2"/>
</dbReference>
<dbReference type="OrthoDB" id="439993at2759"/>
<evidence type="ECO:0000256" key="3">
    <source>
        <dbReference type="ARBA" id="ARBA00023242"/>
    </source>
</evidence>
<dbReference type="PROSITE" id="PS50102">
    <property type="entry name" value="RRM"/>
    <property type="match status" value="1"/>
</dbReference>
<dbReference type="InterPro" id="IPR012677">
    <property type="entry name" value="Nucleotide-bd_a/b_plait_sf"/>
</dbReference>
<evidence type="ECO:0000313" key="10">
    <source>
        <dbReference type="Proteomes" id="UP001165080"/>
    </source>
</evidence>
<dbReference type="Proteomes" id="UP001165080">
    <property type="component" value="Unassembled WGS sequence"/>
</dbReference>
<feature type="domain" description="HTH La-type RNA-binding" evidence="7">
    <location>
        <begin position="2"/>
        <end position="105"/>
    </location>
</feature>
<dbReference type="InterPro" id="IPR036388">
    <property type="entry name" value="WH-like_DNA-bd_sf"/>
</dbReference>
<dbReference type="SUPFAM" id="SSF46785">
    <property type="entry name" value="Winged helix' DNA-binding domain"/>
    <property type="match status" value="1"/>
</dbReference>
<dbReference type="SUPFAM" id="SSF54928">
    <property type="entry name" value="RNA-binding domain, RBD"/>
    <property type="match status" value="1"/>
</dbReference>
<dbReference type="Pfam" id="PF08777">
    <property type="entry name" value="RRM_3"/>
    <property type="match status" value="1"/>
</dbReference>
<evidence type="ECO:0000256" key="1">
    <source>
        <dbReference type="ARBA" id="ARBA00004123"/>
    </source>
</evidence>
<gene>
    <name evidence="9" type="primary">PLEST001753</name>
    <name evidence="9" type="ORF">PLESTB_000843200</name>
</gene>
<feature type="compositionally biased region" description="Acidic residues" evidence="5">
    <location>
        <begin position="274"/>
        <end position="283"/>
    </location>
</feature>
<evidence type="ECO:0000259" key="6">
    <source>
        <dbReference type="PROSITE" id="PS50102"/>
    </source>
</evidence>
<keyword evidence="3" id="KW-0539">Nucleus</keyword>
<feature type="region of interest" description="Disordered" evidence="5">
    <location>
        <begin position="194"/>
        <end position="334"/>
    </location>
</feature>
<dbReference type="Pfam" id="PF00076">
    <property type="entry name" value="RRM_1"/>
    <property type="match status" value="1"/>
</dbReference>
<evidence type="ECO:0000259" key="8">
    <source>
        <dbReference type="PROSITE" id="PS51939"/>
    </source>
</evidence>
<evidence type="ECO:0000256" key="4">
    <source>
        <dbReference type="PROSITE-ProRule" id="PRU00332"/>
    </source>
</evidence>
<dbReference type="InterPro" id="IPR014886">
    <property type="entry name" value="La_xRRM"/>
</dbReference>
<dbReference type="PANTHER" id="PTHR22792:SF157">
    <property type="entry name" value="LA PROTEIN"/>
    <property type="match status" value="1"/>
</dbReference>
<dbReference type="CDD" id="cd12291">
    <property type="entry name" value="RRM1_La"/>
    <property type="match status" value="1"/>
</dbReference>
<dbReference type="PRINTS" id="PR00302">
    <property type="entry name" value="LUPUSLA"/>
</dbReference>
<comment type="caution">
    <text evidence="9">The sequence shown here is derived from an EMBL/GenBank/DDBJ whole genome shotgun (WGS) entry which is preliminary data.</text>
</comment>
<dbReference type="InterPro" id="IPR045180">
    <property type="entry name" value="La_dom_prot"/>
</dbReference>
<dbReference type="GO" id="GO:0005634">
    <property type="term" value="C:nucleus"/>
    <property type="evidence" value="ECO:0007669"/>
    <property type="project" value="UniProtKB-SubCell"/>
</dbReference>
<dbReference type="PROSITE" id="PS51939">
    <property type="entry name" value="XRRM"/>
    <property type="match status" value="1"/>
</dbReference>
<evidence type="ECO:0000256" key="5">
    <source>
        <dbReference type="SAM" id="MobiDB-lite"/>
    </source>
</evidence>
<dbReference type="Pfam" id="PF05383">
    <property type="entry name" value="La"/>
    <property type="match status" value="1"/>
</dbReference>